<dbReference type="Pfam" id="PF01476">
    <property type="entry name" value="LysM"/>
    <property type="match status" value="1"/>
</dbReference>
<dbReference type="InterPro" id="IPR007055">
    <property type="entry name" value="BON_dom"/>
</dbReference>
<dbReference type="Proteomes" id="UP000250561">
    <property type="component" value="Unassembled WGS sequence"/>
</dbReference>
<dbReference type="InterPro" id="IPR036779">
    <property type="entry name" value="LysM_dom_sf"/>
</dbReference>
<evidence type="ECO:0000259" key="2">
    <source>
        <dbReference type="PROSITE" id="PS51782"/>
    </source>
</evidence>
<dbReference type="PANTHER" id="PTHR34700:SF8">
    <property type="entry name" value="POTASSIUM BINDING PROTEIN KBP"/>
    <property type="match status" value="1"/>
</dbReference>
<organism evidence="3 4">
    <name type="scientific">Escherichia coli</name>
    <dbReference type="NCBI Taxonomy" id="562"/>
    <lineage>
        <taxon>Bacteria</taxon>
        <taxon>Pseudomonadati</taxon>
        <taxon>Pseudomonadota</taxon>
        <taxon>Gammaproteobacteria</taxon>
        <taxon>Enterobacterales</taxon>
        <taxon>Enterobacteriaceae</taxon>
        <taxon>Escherichia</taxon>
    </lineage>
</organism>
<name>A0A2X1KBL8_ECOLX</name>
<dbReference type="AlphaFoldDB" id="A0A2X1KBL8"/>
<evidence type="ECO:0000313" key="3">
    <source>
        <dbReference type="EMBL" id="SPW56393.1"/>
    </source>
</evidence>
<feature type="domain" description="LysM" evidence="2">
    <location>
        <begin position="52"/>
        <end position="101"/>
    </location>
</feature>
<dbReference type="InterPro" id="IPR018392">
    <property type="entry name" value="LysM"/>
</dbReference>
<dbReference type="CDD" id="cd00118">
    <property type="entry name" value="LysM"/>
    <property type="match status" value="1"/>
</dbReference>
<dbReference type="EMBL" id="UARS01000011">
    <property type="protein sequence ID" value="SPW56393.1"/>
    <property type="molecule type" value="Genomic_DNA"/>
</dbReference>
<gene>
    <name evidence="3" type="primary">ygaU_2</name>
    <name evidence="3" type="ORF">NCTC11126_05205</name>
</gene>
<accession>A0A2X1KBL8</accession>
<evidence type="ECO:0000313" key="4">
    <source>
        <dbReference type="Proteomes" id="UP000250561"/>
    </source>
</evidence>
<feature type="domain" description="BON" evidence="1">
    <location>
        <begin position="1"/>
        <end position="46"/>
    </location>
</feature>
<dbReference type="PANTHER" id="PTHR34700">
    <property type="entry name" value="POTASSIUM BINDING PROTEIN KBP"/>
    <property type="match status" value="1"/>
</dbReference>
<sequence length="106" mass="11302">MNIQIADGKATVTGDGLSQEAKEKILVAVGNISGIASVDDQVKTATPATASQFYTVKSGDTLSAISKQVYGNANLYNKIFEANKPDAKKARIKFIRGKCCVFRKSS</sequence>
<proteinExistence type="predicted"/>
<protein>
    <submittedName>
        <fullName evidence="3">Putative peptidoglycan-binding protein</fullName>
    </submittedName>
</protein>
<dbReference type="PROSITE" id="PS50914">
    <property type="entry name" value="BON"/>
    <property type="match status" value="1"/>
</dbReference>
<dbReference type="InterPro" id="IPR052196">
    <property type="entry name" value="Bact_Kbp"/>
</dbReference>
<dbReference type="Pfam" id="PF04972">
    <property type="entry name" value="BON"/>
    <property type="match status" value="1"/>
</dbReference>
<dbReference type="Gene3D" id="3.10.350.10">
    <property type="entry name" value="LysM domain"/>
    <property type="match status" value="1"/>
</dbReference>
<reference evidence="3 4" key="1">
    <citation type="submission" date="2018-06" db="EMBL/GenBank/DDBJ databases">
        <authorList>
            <consortium name="Pathogen Informatics"/>
            <person name="Doyle S."/>
        </authorList>
    </citation>
    <scope>NUCLEOTIDE SEQUENCE [LARGE SCALE GENOMIC DNA]</scope>
    <source>
        <strain evidence="3 4">NCTC11126</strain>
    </source>
</reference>
<dbReference type="PROSITE" id="PS51782">
    <property type="entry name" value="LYSM"/>
    <property type="match status" value="1"/>
</dbReference>
<evidence type="ECO:0000259" key="1">
    <source>
        <dbReference type="PROSITE" id="PS50914"/>
    </source>
</evidence>